<proteinExistence type="predicted"/>
<name>A0A3M7QDU9_BRAPC</name>
<comment type="caution">
    <text evidence="1">The sequence shown here is derived from an EMBL/GenBank/DDBJ whole genome shotgun (WGS) entry which is preliminary data.</text>
</comment>
<gene>
    <name evidence="1" type="ORF">BpHYR1_003546</name>
</gene>
<dbReference type="OrthoDB" id="10465879at2759"/>
<evidence type="ECO:0000313" key="1">
    <source>
        <dbReference type="EMBL" id="RNA09372.1"/>
    </source>
</evidence>
<dbReference type="Proteomes" id="UP000276133">
    <property type="component" value="Unassembled WGS sequence"/>
</dbReference>
<organism evidence="1 2">
    <name type="scientific">Brachionus plicatilis</name>
    <name type="common">Marine rotifer</name>
    <name type="synonym">Brachionus muelleri</name>
    <dbReference type="NCBI Taxonomy" id="10195"/>
    <lineage>
        <taxon>Eukaryota</taxon>
        <taxon>Metazoa</taxon>
        <taxon>Spiralia</taxon>
        <taxon>Gnathifera</taxon>
        <taxon>Rotifera</taxon>
        <taxon>Eurotatoria</taxon>
        <taxon>Monogononta</taxon>
        <taxon>Pseudotrocha</taxon>
        <taxon>Ploima</taxon>
        <taxon>Brachionidae</taxon>
        <taxon>Brachionus</taxon>
    </lineage>
</organism>
<dbReference type="AlphaFoldDB" id="A0A3M7QDU9"/>
<accession>A0A3M7QDU9</accession>
<keyword evidence="2" id="KW-1185">Reference proteome</keyword>
<protein>
    <submittedName>
        <fullName evidence="1">Uncharacterized protein</fullName>
    </submittedName>
</protein>
<reference evidence="1 2" key="1">
    <citation type="journal article" date="2018" name="Sci. Rep.">
        <title>Genomic signatures of local adaptation to the degree of environmental predictability in rotifers.</title>
        <authorList>
            <person name="Franch-Gras L."/>
            <person name="Hahn C."/>
            <person name="Garcia-Roger E.M."/>
            <person name="Carmona M.J."/>
            <person name="Serra M."/>
            <person name="Gomez A."/>
        </authorList>
    </citation>
    <scope>NUCLEOTIDE SEQUENCE [LARGE SCALE GENOMIC DNA]</scope>
    <source>
        <strain evidence="1">HYR1</strain>
    </source>
</reference>
<dbReference type="EMBL" id="REGN01006472">
    <property type="protein sequence ID" value="RNA09372.1"/>
    <property type="molecule type" value="Genomic_DNA"/>
</dbReference>
<evidence type="ECO:0000313" key="2">
    <source>
        <dbReference type="Proteomes" id="UP000276133"/>
    </source>
</evidence>
<sequence length="206" mass="22516">MFPKFVDFHVSMATFLNYKRQTISSKIQRSILNPSYTIRINNKVFKKIFPINSKELISKNIRNIKNLIKNLECFKCANYGRLQNDFVSKSSCNTPTSNDQSTFCEAAYCFKSSVLMADLSSSILRGCASSDKIYELSTKLVGYQSELNFCNTTNFCNSASTITRKSIFSGGGGILGGIPGGSKGGGIIPGRIGIWGAIWPGAGNPT</sequence>